<evidence type="ECO:0000313" key="2">
    <source>
        <dbReference type="EMBL" id="MFO3664812.1"/>
    </source>
</evidence>
<comment type="caution">
    <text evidence="2">The sequence shown here is derived from an EMBL/GenBank/DDBJ whole genome shotgun (WGS) entry which is preliminary data.</text>
</comment>
<name>A0ABW9M5V5_9FIRM</name>
<protein>
    <recommendedName>
        <fullName evidence="4">Oxidoreductase molybdopterin-binding domain-containing protein</fullName>
    </recommendedName>
</protein>
<sequence length="178" mass="20016">MDRRKINKKLKKNKYRIIISSIAILSIILIGAYIRNRNIENAIAKYDNEILIVKGSGDQLDSLTLKEIRDLGGEKKTVNINNGLEKVEIEGVSIDKIIGDLNINFKDRAFLSIEDNDGKQKRISMSAALEPERIYLVYKIDGSPVFDLNPINGKLLLIDSSADSSASWIRNVKTIDIE</sequence>
<evidence type="ECO:0000256" key="1">
    <source>
        <dbReference type="SAM" id="Phobius"/>
    </source>
</evidence>
<organism evidence="2 3">
    <name type="scientific">Anaerococcus martiniensis</name>
    <dbReference type="NCBI Taxonomy" id="3115615"/>
    <lineage>
        <taxon>Bacteria</taxon>
        <taxon>Bacillati</taxon>
        <taxon>Bacillota</taxon>
        <taxon>Tissierellia</taxon>
        <taxon>Tissierellales</taxon>
        <taxon>Peptoniphilaceae</taxon>
        <taxon>Anaerococcus</taxon>
    </lineage>
</organism>
<evidence type="ECO:0008006" key="4">
    <source>
        <dbReference type="Google" id="ProtNLM"/>
    </source>
</evidence>
<reference evidence="2 3" key="1">
    <citation type="journal article" date="2025" name="Anaerobe">
        <title>Description of Anaerococcus kampingiae sp. nov., Anaerococcus groningensis sp. nov., Anaerococcus martiniensis sp. nov., and Anaerococcus cruorum sp. nov., isolated from human clinical specimens.</title>
        <authorList>
            <person name="Boiten K.E."/>
            <person name="Meijer J."/>
            <person name="van Wezel E.M."/>
            <person name="Veloo A.C.M."/>
        </authorList>
    </citation>
    <scope>NUCLEOTIDE SEQUENCE [LARGE SCALE GENOMIC DNA]</scope>
    <source>
        <strain evidence="2 3">ENR0831</strain>
    </source>
</reference>
<keyword evidence="1" id="KW-0472">Membrane</keyword>
<dbReference type="RefSeq" id="WP_410030577.1">
    <property type="nucleotide sequence ID" value="NZ_JBGMEI010000001.1"/>
</dbReference>
<proteinExistence type="predicted"/>
<gene>
    <name evidence="2" type="ORF">ACCQ41_00870</name>
</gene>
<keyword evidence="1" id="KW-1133">Transmembrane helix</keyword>
<keyword evidence="1" id="KW-0812">Transmembrane</keyword>
<dbReference type="Proteomes" id="UP001637996">
    <property type="component" value="Unassembled WGS sequence"/>
</dbReference>
<evidence type="ECO:0000313" key="3">
    <source>
        <dbReference type="Proteomes" id="UP001637996"/>
    </source>
</evidence>
<feature type="transmembrane region" description="Helical" evidence="1">
    <location>
        <begin position="15"/>
        <end position="34"/>
    </location>
</feature>
<accession>A0ABW9M5V5</accession>
<dbReference type="EMBL" id="JBGMEI010000001">
    <property type="protein sequence ID" value="MFO3664812.1"/>
    <property type="molecule type" value="Genomic_DNA"/>
</dbReference>
<keyword evidence="3" id="KW-1185">Reference proteome</keyword>